<evidence type="ECO:0000313" key="1">
    <source>
        <dbReference type="EMBL" id="SPQ24534.1"/>
    </source>
</evidence>
<gene>
    <name evidence="1" type="ORF">TT172_LOCUS6953</name>
</gene>
<organism evidence="1 2">
    <name type="scientific">Thermothielavioides terrestris</name>
    <dbReference type="NCBI Taxonomy" id="2587410"/>
    <lineage>
        <taxon>Eukaryota</taxon>
        <taxon>Fungi</taxon>
        <taxon>Dikarya</taxon>
        <taxon>Ascomycota</taxon>
        <taxon>Pezizomycotina</taxon>
        <taxon>Sordariomycetes</taxon>
        <taxon>Sordariomycetidae</taxon>
        <taxon>Sordariales</taxon>
        <taxon>Chaetomiaceae</taxon>
        <taxon>Thermothielavioides</taxon>
    </lineage>
</organism>
<proteinExistence type="predicted"/>
<evidence type="ECO:0000313" key="2">
    <source>
        <dbReference type="Proteomes" id="UP000289323"/>
    </source>
</evidence>
<sequence>MPVSVYRSLNSN</sequence>
<protein>
    <submittedName>
        <fullName evidence="1">2c2452bb-8fdb-4c17-a16f-f46b65e4ac5a</fullName>
    </submittedName>
</protein>
<reference evidence="1 2" key="1">
    <citation type="submission" date="2018-04" db="EMBL/GenBank/DDBJ databases">
        <authorList>
            <person name="Huttner S."/>
            <person name="Dainat J."/>
        </authorList>
    </citation>
    <scope>NUCLEOTIDE SEQUENCE [LARGE SCALE GENOMIC DNA]</scope>
</reference>
<dbReference type="Proteomes" id="UP000289323">
    <property type="component" value="Unassembled WGS sequence"/>
</dbReference>
<dbReference type="EMBL" id="OUUZ01000013">
    <property type="protein sequence ID" value="SPQ24534.1"/>
    <property type="molecule type" value="Genomic_DNA"/>
</dbReference>
<name>A0A3S4AW91_9PEZI</name>
<accession>A0A3S4AW91</accession>